<evidence type="ECO:0000259" key="11">
    <source>
        <dbReference type="Pfam" id="PF18097"/>
    </source>
</evidence>
<evidence type="ECO:0000256" key="2">
    <source>
        <dbReference type="ARBA" id="ARBA00004496"/>
    </source>
</evidence>
<dbReference type="GO" id="GO:0010008">
    <property type="term" value="C:endosome membrane"/>
    <property type="evidence" value="ECO:0007669"/>
    <property type="project" value="UniProtKB-SubCell"/>
</dbReference>
<dbReference type="Gene3D" id="1.25.40.270">
    <property type="entry name" value="Vacuolar protein sorting-associated protein vta1"/>
    <property type="match status" value="1"/>
</dbReference>
<evidence type="ECO:0008006" key="14">
    <source>
        <dbReference type="Google" id="ProtNLM"/>
    </source>
</evidence>
<reference evidence="12 13" key="1">
    <citation type="journal article" date="2013" name="PLoS ONE">
        <title>Genomic and secretomic analyses reveal unique features of the lignocellulolytic enzyme system of Penicillium decumbens.</title>
        <authorList>
            <person name="Liu G."/>
            <person name="Zhang L."/>
            <person name="Wei X."/>
            <person name="Zou G."/>
            <person name="Qin Y."/>
            <person name="Ma L."/>
            <person name="Li J."/>
            <person name="Zheng H."/>
            <person name="Wang S."/>
            <person name="Wang C."/>
            <person name="Xun L."/>
            <person name="Zhao G.-P."/>
            <person name="Zhou Z."/>
            <person name="Qu Y."/>
        </authorList>
    </citation>
    <scope>NUCLEOTIDE SEQUENCE [LARGE SCALE GENOMIC DNA]</scope>
    <source>
        <strain evidence="13">114-2 / CGMCC 5302</strain>
    </source>
</reference>
<dbReference type="HOGENOM" id="CLU_030378_0_0_1"/>
<evidence type="ECO:0000256" key="9">
    <source>
        <dbReference type="SAM" id="MobiDB-lite"/>
    </source>
</evidence>
<dbReference type="EMBL" id="KB644410">
    <property type="protein sequence ID" value="EPS28052.1"/>
    <property type="molecule type" value="Genomic_DNA"/>
</dbReference>
<keyword evidence="7" id="KW-0653">Protein transport</keyword>
<dbReference type="Pfam" id="PF18097">
    <property type="entry name" value="Vta1_C"/>
    <property type="match status" value="1"/>
</dbReference>
<dbReference type="eggNOG" id="KOG0917">
    <property type="taxonomic scope" value="Eukaryota"/>
</dbReference>
<feature type="region of interest" description="Disordered" evidence="9">
    <location>
        <begin position="159"/>
        <end position="381"/>
    </location>
</feature>
<feature type="compositionally biased region" description="Pro residues" evidence="9">
    <location>
        <begin position="363"/>
        <end position="373"/>
    </location>
</feature>
<evidence type="ECO:0000256" key="7">
    <source>
        <dbReference type="ARBA" id="ARBA00022927"/>
    </source>
</evidence>
<dbReference type="InterPro" id="IPR023175">
    <property type="entry name" value="Vta1/CALS_N_sf"/>
</dbReference>
<comment type="similarity">
    <text evidence="3">Belongs to the VTA1 family.</text>
</comment>
<evidence type="ECO:0000256" key="5">
    <source>
        <dbReference type="ARBA" id="ARBA00022490"/>
    </source>
</evidence>
<evidence type="ECO:0000259" key="10">
    <source>
        <dbReference type="Pfam" id="PF04652"/>
    </source>
</evidence>
<evidence type="ECO:0000256" key="1">
    <source>
        <dbReference type="ARBA" id="ARBA00004481"/>
    </source>
</evidence>
<dbReference type="Pfam" id="PF04652">
    <property type="entry name" value="Vta1"/>
    <property type="match status" value="1"/>
</dbReference>
<dbReference type="GO" id="GO:0015031">
    <property type="term" value="P:protein transport"/>
    <property type="evidence" value="ECO:0007669"/>
    <property type="project" value="UniProtKB-KW"/>
</dbReference>
<comment type="subcellular location">
    <subcellularLocation>
        <location evidence="2">Cytoplasm</location>
    </subcellularLocation>
    <subcellularLocation>
        <location evidence="1">Endosome membrane</location>
        <topology evidence="1">Peripheral membrane protein</topology>
    </subcellularLocation>
</comment>
<dbReference type="Proteomes" id="UP000019376">
    <property type="component" value="Unassembled WGS sequence"/>
</dbReference>
<accession>S8B135</accession>
<evidence type="ECO:0000256" key="3">
    <source>
        <dbReference type="ARBA" id="ARBA00007895"/>
    </source>
</evidence>
<dbReference type="AlphaFoldDB" id="S8B135"/>
<gene>
    <name evidence="12" type="ORF">PDE_02998</name>
</gene>
<keyword evidence="5" id="KW-0963">Cytoplasm</keyword>
<feature type="compositionally biased region" description="Polar residues" evidence="9">
    <location>
        <begin position="275"/>
        <end position="287"/>
    </location>
</feature>
<dbReference type="STRING" id="933388.S8B135"/>
<keyword evidence="13" id="KW-1185">Reference proteome</keyword>
<dbReference type="Gene3D" id="1.20.5.420">
    <property type="entry name" value="Immunoglobulin FC, subunit C"/>
    <property type="match status" value="1"/>
</dbReference>
<dbReference type="InterPro" id="IPR044538">
    <property type="entry name" value="Vta1-like"/>
</dbReference>
<feature type="compositionally biased region" description="Polar residues" evidence="9">
    <location>
        <begin position="216"/>
        <end position="241"/>
    </location>
</feature>
<dbReference type="PANTHER" id="PTHR46009">
    <property type="entry name" value="VACUOLAR PROTEIN SORTING-ASSOCIATED PROTEIN VTA1 HOMOLOG"/>
    <property type="match status" value="1"/>
</dbReference>
<organism evidence="12 13">
    <name type="scientific">Penicillium oxalicum (strain 114-2 / CGMCC 5302)</name>
    <name type="common">Penicillium decumbens</name>
    <dbReference type="NCBI Taxonomy" id="933388"/>
    <lineage>
        <taxon>Eukaryota</taxon>
        <taxon>Fungi</taxon>
        <taxon>Dikarya</taxon>
        <taxon>Ascomycota</taxon>
        <taxon>Pezizomycotina</taxon>
        <taxon>Eurotiomycetes</taxon>
        <taxon>Eurotiomycetidae</taxon>
        <taxon>Eurotiales</taxon>
        <taxon>Aspergillaceae</taxon>
        <taxon>Penicillium</taxon>
    </lineage>
</organism>
<protein>
    <recommendedName>
        <fullName evidence="14">Vta1 C-terminal domain-containing protein</fullName>
    </recommendedName>
</protein>
<dbReference type="PhylomeDB" id="S8B135"/>
<evidence type="ECO:0000313" key="12">
    <source>
        <dbReference type="EMBL" id="EPS28052.1"/>
    </source>
</evidence>
<sequence>MTSNIPAALRSADIGRFAIRAAQIEKAKPVVAYWCHYHIVNQIIERGLHNSDDEIKNYTINLVEKLEQFKSENSENETVTDNDAASAYVEQFGMEIFNRAEAAMTANKVTKQTADTFQAAAIFLELCQIWGELEPEIAGRIKFAKYHAVRIVKAIRAGEDPNATNPVPKGEQEEEVQPTDQDVQAFDESVANQATKPRQPSVEEIPDEADRLSRQLAHQSTLDESLHPSRTSSQPRASATTEPDIPSVPSNPPGTPAKARDVDLSHSGGLELPSTPGTIGGRTSDTAPSIDLPDTPGARELHGFSGPHHSNTFQSFPPPSATSPSIEAPNPASFYDPPNINVNIPPPVTTPLVSAPPTRAPAAPAPAPPPPSQPAHSVDDHNISLAQKHARWAVSALTFDDVDTAIKELKNALRFLGSE</sequence>
<keyword evidence="8" id="KW-0472">Membrane</keyword>
<keyword evidence="6" id="KW-0967">Endosome</keyword>
<keyword evidence="4" id="KW-0813">Transport</keyword>
<dbReference type="GO" id="GO:0032511">
    <property type="term" value="P:late endosome to vacuole transport via multivesicular body sorting pathway"/>
    <property type="evidence" value="ECO:0007669"/>
    <property type="project" value="InterPro"/>
</dbReference>
<dbReference type="GO" id="GO:0005771">
    <property type="term" value="C:multivesicular body"/>
    <property type="evidence" value="ECO:0007669"/>
    <property type="project" value="TreeGrafter"/>
</dbReference>
<evidence type="ECO:0000256" key="8">
    <source>
        <dbReference type="ARBA" id="ARBA00023136"/>
    </source>
</evidence>
<name>S8B135_PENO1</name>
<evidence type="ECO:0000256" key="4">
    <source>
        <dbReference type="ARBA" id="ARBA00022448"/>
    </source>
</evidence>
<feature type="domain" description="Vta1 C-terminal" evidence="11">
    <location>
        <begin position="382"/>
        <end position="416"/>
    </location>
</feature>
<dbReference type="PANTHER" id="PTHR46009:SF1">
    <property type="entry name" value="VACUOLAR PROTEIN SORTING-ASSOCIATED PROTEIN VTA1 HOMOLOG"/>
    <property type="match status" value="1"/>
</dbReference>
<evidence type="ECO:0000313" key="13">
    <source>
        <dbReference type="Proteomes" id="UP000019376"/>
    </source>
</evidence>
<proteinExistence type="inferred from homology"/>
<evidence type="ECO:0000256" key="6">
    <source>
        <dbReference type="ARBA" id="ARBA00022753"/>
    </source>
</evidence>
<dbReference type="InterPro" id="IPR041212">
    <property type="entry name" value="Vta1_C"/>
</dbReference>
<dbReference type="InterPro" id="IPR039431">
    <property type="entry name" value="Vta1/CALS_N"/>
</dbReference>
<dbReference type="OrthoDB" id="391137at2759"/>
<feature type="domain" description="Vta1/callose synthase N-terminal" evidence="10">
    <location>
        <begin position="14"/>
        <end position="156"/>
    </location>
</feature>